<comment type="pathway">
    <text evidence="2">Glycan metabolism; chondroitin sulfate biosynthesis.</text>
</comment>
<comment type="catalytic activity">
    <reaction evidence="13">
        <text>UDP-alpha-D-xylose + L-seryl-[protein] = 3-O-(beta-D-xylosyl)-L-seryl-[protein] + UDP + H(+)</text>
        <dbReference type="Rhea" id="RHEA:50192"/>
        <dbReference type="Rhea" id="RHEA-COMP:9863"/>
        <dbReference type="Rhea" id="RHEA-COMP:12567"/>
        <dbReference type="ChEBI" id="CHEBI:15378"/>
        <dbReference type="ChEBI" id="CHEBI:29999"/>
        <dbReference type="ChEBI" id="CHEBI:57632"/>
        <dbReference type="ChEBI" id="CHEBI:58223"/>
        <dbReference type="ChEBI" id="CHEBI:132085"/>
        <dbReference type="EC" id="2.4.2.26"/>
    </reaction>
</comment>
<evidence type="ECO:0000256" key="3">
    <source>
        <dbReference type="ARBA" id="ARBA00005093"/>
    </source>
</evidence>
<proteinExistence type="inferred from homology"/>
<dbReference type="Pfam" id="PF02485">
    <property type="entry name" value="Branch"/>
    <property type="match status" value="1"/>
</dbReference>
<gene>
    <name evidence="14" type="ORF">M9458_006474</name>
</gene>
<evidence type="ECO:0000313" key="14">
    <source>
        <dbReference type="EMBL" id="KAL0197934.1"/>
    </source>
</evidence>
<protein>
    <recommendedName>
        <fullName evidence="5">protein xylosyltransferase</fullName>
        <ecNumber evidence="5">2.4.2.26</ecNumber>
    </recommendedName>
</protein>
<keyword evidence="10" id="KW-0472">Membrane</keyword>
<dbReference type="EMBL" id="JAMKFB020000003">
    <property type="protein sequence ID" value="KAL0197934.1"/>
    <property type="molecule type" value="Genomic_DNA"/>
</dbReference>
<keyword evidence="7" id="KW-0808">Transferase</keyword>
<dbReference type="GO" id="GO:0046872">
    <property type="term" value="F:metal ion binding"/>
    <property type="evidence" value="ECO:0007669"/>
    <property type="project" value="UniProtKB-KW"/>
</dbReference>
<keyword evidence="9" id="KW-0333">Golgi apparatus</keyword>
<comment type="pathway">
    <text evidence="3">Glycan metabolism; heparan sulfate biosynthesis.</text>
</comment>
<dbReference type="EC" id="2.4.2.26" evidence="5"/>
<dbReference type="AlphaFoldDB" id="A0ABD0RHK3"/>
<evidence type="ECO:0000256" key="2">
    <source>
        <dbReference type="ARBA" id="ARBA00004840"/>
    </source>
</evidence>
<evidence type="ECO:0000313" key="15">
    <source>
        <dbReference type="Proteomes" id="UP001529510"/>
    </source>
</evidence>
<comment type="caution">
    <text evidence="14">The sequence shown here is derived from an EMBL/GenBank/DDBJ whole genome shotgun (WGS) entry which is preliminary data.</text>
</comment>
<evidence type="ECO:0000256" key="5">
    <source>
        <dbReference type="ARBA" id="ARBA00011972"/>
    </source>
</evidence>
<dbReference type="PANTHER" id="PTHR46025">
    <property type="entry name" value="XYLOSYLTRANSFERASE OXT"/>
    <property type="match status" value="1"/>
</dbReference>
<evidence type="ECO:0000256" key="10">
    <source>
        <dbReference type="ARBA" id="ARBA00023136"/>
    </source>
</evidence>
<dbReference type="GO" id="GO:0030158">
    <property type="term" value="F:protein xylosyltransferase activity"/>
    <property type="evidence" value="ECO:0007669"/>
    <property type="project" value="UniProtKB-EC"/>
</dbReference>
<evidence type="ECO:0000256" key="9">
    <source>
        <dbReference type="ARBA" id="ARBA00023034"/>
    </source>
</evidence>
<keyword evidence="8" id="KW-0479">Metal-binding</keyword>
<keyword evidence="6" id="KW-0328">Glycosyltransferase</keyword>
<keyword evidence="11" id="KW-1015">Disulfide bond</keyword>
<evidence type="ECO:0000256" key="4">
    <source>
        <dbReference type="ARBA" id="ARBA00010195"/>
    </source>
</evidence>
<evidence type="ECO:0000256" key="8">
    <source>
        <dbReference type="ARBA" id="ARBA00022723"/>
    </source>
</evidence>
<dbReference type="GO" id="GO:0030166">
    <property type="term" value="P:proteoglycan biosynthetic process"/>
    <property type="evidence" value="ECO:0007669"/>
    <property type="project" value="UniProtKB-ARBA"/>
</dbReference>
<keyword evidence="15" id="KW-1185">Reference proteome</keyword>
<keyword evidence="12" id="KW-0325">Glycoprotein</keyword>
<name>A0ABD0RHK3_CIRMR</name>
<comment type="similarity">
    <text evidence="4">Belongs to the glycosyltransferase 14 family. XylT subfamily.</text>
</comment>
<dbReference type="InterPro" id="IPR043538">
    <property type="entry name" value="XYLT"/>
</dbReference>
<evidence type="ECO:0000256" key="11">
    <source>
        <dbReference type="ARBA" id="ARBA00023157"/>
    </source>
</evidence>
<feature type="non-terminal residue" evidence="14">
    <location>
        <position position="54"/>
    </location>
</feature>
<organism evidence="14 15">
    <name type="scientific">Cirrhinus mrigala</name>
    <name type="common">Mrigala</name>
    <dbReference type="NCBI Taxonomy" id="683832"/>
    <lineage>
        <taxon>Eukaryota</taxon>
        <taxon>Metazoa</taxon>
        <taxon>Chordata</taxon>
        <taxon>Craniata</taxon>
        <taxon>Vertebrata</taxon>
        <taxon>Euteleostomi</taxon>
        <taxon>Actinopterygii</taxon>
        <taxon>Neopterygii</taxon>
        <taxon>Teleostei</taxon>
        <taxon>Ostariophysi</taxon>
        <taxon>Cypriniformes</taxon>
        <taxon>Cyprinidae</taxon>
        <taxon>Labeoninae</taxon>
        <taxon>Labeonini</taxon>
        <taxon>Cirrhinus</taxon>
    </lineage>
</organism>
<evidence type="ECO:0000256" key="13">
    <source>
        <dbReference type="ARBA" id="ARBA00047847"/>
    </source>
</evidence>
<sequence length="54" mass="6418">MNVQWEDDSMETVPAVPVRIAFMLVVHGRASRQVQRLFKAIYHTSHFYYIHVDQ</sequence>
<dbReference type="PANTHER" id="PTHR46025:SF2">
    <property type="entry name" value="XYLOSYLTRANSFERASE 1"/>
    <property type="match status" value="1"/>
</dbReference>
<dbReference type="Proteomes" id="UP001529510">
    <property type="component" value="Unassembled WGS sequence"/>
</dbReference>
<dbReference type="InterPro" id="IPR003406">
    <property type="entry name" value="Glyco_trans_14"/>
</dbReference>
<dbReference type="GO" id="GO:0000139">
    <property type="term" value="C:Golgi membrane"/>
    <property type="evidence" value="ECO:0007669"/>
    <property type="project" value="UniProtKB-SubCell"/>
</dbReference>
<comment type="subcellular location">
    <subcellularLocation>
        <location evidence="1">Golgi apparatus membrane</location>
        <topology evidence="1">Single-pass type II membrane protein</topology>
    </subcellularLocation>
</comment>
<reference evidence="14 15" key="1">
    <citation type="submission" date="2024-05" db="EMBL/GenBank/DDBJ databases">
        <title>Genome sequencing and assembly of Indian major carp, Cirrhinus mrigala (Hamilton, 1822).</title>
        <authorList>
            <person name="Mohindra V."/>
            <person name="Chowdhury L.M."/>
            <person name="Lal K."/>
            <person name="Jena J.K."/>
        </authorList>
    </citation>
    <scope>NUCLEOTIDE SEQUENCE [LARGE SCALE GENOMIC DNA]</scope>
    <source>
        <strain evidence="14">CM1030</strain>
        <tissue evidence="14">Blood</tissue>
    </source>
</reference>
<accession>A0ABD0RHK3</accession>
<evidence type="ECO:0000256" key="7">
    <source>
        <dbReference type="ARBA" id="ARBA00022679"/>
    </source>
</evidence>
<evidence type="ECO:0000256" key="12">
    <source>
        <dbReference type="ARBA" id="ARBA00023180"/>
    </source>
</evidence>
<evidence type="ECO:0000256" key="1">
    <source>
        <dbReference type="ARBA" id="ARBA00004323"/>
    </source>
</evidence>
<evidence type="ECO:0000256" key="6">
    <source>
        <dbReference type="ARBA" id="ARBA00022676"/>
    </source>
</evidence>